<keyword evidence="3" id="KW-1185">Reference proteome</keyword>
<dbReference type="EMBL" id="KE560523">
    <property type="protein sequence ID" value="EPZ36559.1"/>
    <property type="molecule type" value="Genomic_DNA"/>
</dbReference>
<feature type="region of interest" description="Disordered" evidence="1">
    <location>
        <begin position="109"/>
        <end position="135"/>
    </location>
</feature>
<evidence type="ECO:0000313" key="3">
    <source>
        <dbReference type="Proteomes" id="UP000030755"/>
    </source>
</evidence>
<gene>
    <name evidence="2" type="ORF">O9G_001543</name>
</gene>
<evidence type="ECO:0000313" key="2">
    <source>
        <dbReference type="EMBL" id="EPZ36559.1"/>
    </source>
</evidence>
<proteinExistence type="predicted"/>
<dbReference type="Proteomes" id="UP000030755">
    <property type="component" value="Unassembled WGS sequence"/>
</dbReference>
<dbReference type="HOGENOM" id="CLU_1403162_0_0_1"/>
<name>A0A075B4R3_ROZAC</name>
<sequence length="194" mass="22054">MSLHKRRENLILNDDGEKAIFTTLNTRNVDSALDYLLNIQKQDSNQDDQLTKSVIKPAEMSRERTGIASEPKKSKSKGILFKQIQTSLTFASSYQDYLKVRNRTRQENYRPITSFDKTSRKKSSGPSRCMSASSTSSFNTIESSITETKKLMIFPQMPVEDAFTTFSKYEALPKVSDKLDCSNQKLKVKDSISL</sequence>
<accession>A0A075B4R3</accession>
<organism evidence="2 3">
    <name type="scientific">Rozella allomycis (strain CSF55)</name>
    <dbReference type="NCBI Taxonomy" id="988480"/>
    <lineage>
        <taxon>Eukaryota</taxon>
        <taxon>Fungi</taxon>
        <taxon>Fungi incertae sedis</taxon>
        <taxon>Cryptomycota</taxon>
        <taxon>Cryptomycota incertae sedis</taxon>
        <taxon>Rozella</taxon>
    </lineage>
</organism>
<dbReference type="AlphaFoldDB" id="A0A075B4R3"/>
<evidence type="ECO:0000256" key="1">
    <source>
        <dbReference type="SAM" id="MobiDB-lite"/>
    </source>
</evidence>
<protein>
    <submittedName>
        <fullName evidence="2">Uncharacterized protein</fullName>
    </submittedName>
</protein>
<reference evidence="2 3" key="1">
    <citation type="journal article" date="2013" name="Curr. Biol.">
        <title>Shared signatures of parasitism and phylogenomics unite Cryptomycota and microsporidia.</title>
        <authorList>
            <person name="James T.Y."/>
            <person name="Pelin A."/>
            <person name="Bonen L."/>
            <person name="Ahrendt S."/>
            <person name="Sain D."/>
            <person name="Corradi N."/>
            <person name="Stajich J.E."/>
        </authorList>
    </citation>
    <scope>NUCLEOTIDE SEQUENCE [LARGE SCALE GENOMIC DNA]</scope>
    <source>
        <strain evidence="2 3">CSF55</strain>
    </source>
</reference>